<sequence length="92" mass="10103">MNQPDNGSRPPSFWRRPAGMALATAALIAGFYLLREHWGHVLGYWPYLLLLACPLMHLMHGHGGHGGHSGHSGHGGHNNPAQTPRRPNNDKE</sequence>
<dbReference type="KEGG" id="acis:CBP35_17085"/>
<feature type="transmembrane region" description="Helical" evidence="2">
    <location>
        <begin position="13"/>
        <end position="34"/>
    </location>
</feature>
<keyword evidence="4" id="KW-1185">Reference proteome</keyword>
<accession>A0A240U8E3</accession>
<keyword evidence="2" id="KW-0472">Membrane</keyword>
<feature type="compositionally biased region" description="Gly residues" evidence="1">
    <location>
        <begin position="66"/>
        <end position="76"/>
    </location>
</feature>
<dbReference type="Pfam" id="PF11666">
    <property type="entry name" value="DUF2933"/>
    <property type="match status" value="1"/>
</dbReference>
<dbReference type="RefSeq" id="WP_086926357.1">
    <property type="nucleotide sequence ID" value="NZ_CP021362.1"/>
</dbReference>
<reference evidence="3" key="1">
    <citation type="submission" date="2017-05" db="EMBL/GenBank/DDBJ databases">
        <title>Polyphasic characterization of four soil-derived phenanthrene-degrading Acidovorax strains and proposal of Acidovorax phenanthrenivorans sp. nov.</title>
        <authorList>
            <person name="Singleton D."/>
            <person name="Lee J."/>
            <person name="Dickey A.N."/>
            <person name="Stroud A."/>
            <person name="Scholl E.H."/>
            <person name="Wright F.A."/>
            <person name="Aitken M.D."/>
        </authorList>
    </citation>
    <scope>NUCLEOTIDE SEQUENCE</scope>
    <source>
        <strain evidence="3">P4</strain>
    </source>
</reference>
<dbReference type="KEGG" id="acip:CBP36_01855"/>
<protein>
    <recommendedName>
        <fullName evidence="5">DUF2933 domain-containing protein</fullName>
    </recommendedName>
</protein>
<name>A0A240U8E3_9BURK</name>
<dbReference type="EMBL" id="CP021366">
    <property type="protein sequence ID" value="ART57768.1"/>
    <property type="molecule type" value="Genomic_DNA"/>
</dbReference>
<gene>
    <name evidence="3" type="ORF">CBP36_01855</name>
</gene>
<dbReference type="AlphaFoldDB" id="A0A240U8E3"/>
<keyword evidence="2" id="KW-0812">Transmembrane</keyword>
<dbReference type="InterPro" id="IPR021682">
    <property type="entry name" value="DUF2933"/>
</dbReference>
<feature type="region of interest" description="Disordered" evidence="1">
    <location>
        <begin position="62"/>
        <end position="92"/>
    </location>
</feature>
<proteinExistence type="predicted"/>
<evidence type="ECO:0000313" key="3">
    <source>
        <dbReference type="EMBL" id="ART57768.1"/>
    </source>
</evidence>
<evidence type="ECO:0008006" key="5">
    <source>
        <dbReference type="Google" id="ProtNLM"/>
    </source>
</evidence>
<evidence type="ECO:0000313" key="4">
    <source>
        <dbReference type="Proteomes" id="UP000194440"/>
    </source>
</evidence>
<keyword evidence="2" id="KW-1133">Transmembrane helix</keyword>
<evidence type="ECO:0000256" key="2">
    <source>
        <dbReference type="SAM" id="Phobius"/>
    </source>
</evidence>
<evidence type="ECO:0000256" key="1">
    <source>
        <dbReference type="SAM" id="MobiDB-lite"/>
    </source>
</evidence>
<dbReference type="Proteomes" id="UP000194440">
    <property type="component" value="Chromosome"/>
</dbReference>
<organism evidence="3 4">
    <name type="scientific">Acidovorax carolinensis</name>
    <dbReference type="NCBI Taxonomy" id="553814"/>
    <lineage>
        <taxon>Bacteria</taxon>
        <taxon>Pseudomonadati</taxon>
        <taxon>Pseudomonadota</taxon>
        <taxon>Betaproteobacteria</taxon>
        <taxon>Burkholderiales</taxon>
        <taxon>Comamonadaceae</taxon>
        <taxon>Acidovorax</taxon>
    </lineage>
</organism>
<feature type="transmembrane region" description="Helical" evidence="2">
    <location>
        <begin position="41"/>
        <end position="59"/>
    </location>
</feature>